<proteinExistence type="predicted"/>
<dbReference type="AlphaFoldDB" id="A0A1J1HWQ8"/>
<evidence type="ECO:0000313" key="2">
    <source>
        <dbReference type="Proteomes" id="UP000183832"/>
    </source>
</evidence>
<sequence>MEAILAIGICKNETITGKVETSCHVMSSDNHVYNRSNENMPWHNKESLNTTMISVSSDYSLRKIYIALKDDLARVWLLLYDLYLRTFARRKPELLPLKDKLFKESEMLCKFRNE</sequence>
<accession>A0A1J1HWQ8</accession>
<name>A0A1J1HWQ8_9DIPT</name>
<protein>
    <submittedName>
        <fullName evidence="1">CLUMA_CG006109, isoform A</fullName>
    </submittedName>
</protein>
<evidence type="ECO:0000313" key="1">
    <source>
        <dbReference type="EMBL" id="CRK92535.1"/>
    </source>
</evidence>
<dbReference type="Proteomes" id="UP000183832">
    <property type="component" value="Unassembled WGS sequence"/>
</dbReference>
<reference evidence="1 2" key="1">
    <citation type="submission" date="2015-04" db="EMBL/GenBank/DDBJ databases">
        <authorList>
            <person name="Syromyatnikov M.Y."/>
            <person name="Popov V.N."/>
        </authorList>
    </citation>
    <scope>NUCLEOTIDE SEQUENCE [LARGE SCALE GENOMIC DNA]</scope>
</reference>
<gene>
    <name evidence="1" type="ORF">CLUMA_CG006109</name>
</gene>
<dbReference type="EMBL" id="CVRI01000030">
    <property type="protein sequence ID" value="CRK92535.1"/>
    <property type="molecule type" value="Genomic_DNA"/>
</dbReference>
<keyword evidence="2" id="KW-1185">Reference proteome</keyword>
<organism evidence="1 2">
    <name type="scientific">Clunio marinus</name>
    <dbReference type="NCBI Taxonomy" id="568069"/>
    <lineage>
        <taxon>Eukaryota</taxon>
        <taxon>Metazoa</taxon>
        <taxon>Ecdysozoa</taxon>
        <taxon>Arthropoda</taxon>
        <taxon>Hexapoda</taxon>
        <taxon>Insecta</taxon>
        <taxon>Pterygota</taxon>
        <taxon>Neoptera</taxon>
        <taxon>Endopterygota</taxon>
        <taxon>Diptera</taxon>
        <taxon>Nematocera</taxon>
        <taxon>Chironomoidea</taxon>
        <taxon>Chironomidae</taxon>
        <taxon>Clunio</taxon>
    </lineage>
</organism>